<dbReference type="WBParaSite" id="nRc.2.0.1.t42402-RA">
    <property type="protein sequence ID" value="nRc.2.0.1.t42402-RA"/>
    <property type="gene ID" value="nRc.2.0.1.g42402"/>
</dbReference>
<organism evidence="1 2">
    <name type="scientific">Romanomermis culicivorax</name>
    <name type="common">Nematode worm</name>
    <dbReference type="NCBI Taxonomy" id="13658"/>
    <lineage>
        <taxon>Eukaryota</taxon>
        <taxon>Metazoa</taxon>
        <taxon>Ecdysozoa</taxon>
        <taxon>Nematoda</taxon>
        <taxon>Enoplea</taxon>
        <taxon>Dorylaimia</taxon>
        <taxon>Mermithida</taxon>
        <taxon>Mermithoidea</taxon>
        <taxon>Mermithidae</taxon>
        <taxon>Romanomermis</taxon>
    </lineage>
</organism>
<dbReference type="Proteomes" id="UP000887565">
    <property type="component" value="Unplaced"/>
</dbReference>
<dbReference type="AlphaFoldDB" id="A0A915KY40"/>
<reference evidence="2" key="1">
    <citation type="submission" date="2022-11" db="UniProtKB">
        <authorList>
            <consortium name="WormBaseParasite"/>
        </authorList>
    </citation>
    <scope>IDENTIFICATION</scope>
</reference>
<accession>A0A915KY40</accession>
<evidence type="ECO:0000313" key="1">
    <source>
        <dbReference type="Proteomes" id="UP000887565"/>
    </source>
</evidence>
<protein>
    <submittedName>
        <fullName evidence="2">Uncharacterized protein</fullName>
    </submittedName>
</protein>
<sequence>MLKKVNFKLSDRDNLEMFRYIVEKDCKNLKAKGLMKMELVDSLTWTFQASEKSAKFVKKHVLSMMDDHEHFFSTLAENEQFTVEKLGIIIFWIITQWTQEKSSENELVARAAYSHGFFFASTSEAYHSILQKSGLPVVSYAGGVLSLCLPEMPISDRYLLINTPGKRTATYRFLLASKNDLVMHEAIIVPKHLQFRPVKLTFQKILHDINQHLLDVSSRVEYFEVIEQFFKRHAIQNREQVKVSSLGLLTGKYGASAHTCVCMVSNKRKTVAIEWIFFQDENQVQFS</sequence>
<evidence type="ECO:0000313" key="2">
    <source>
        <dbReference type="WBParaSite" id="nRc.2.0.1.t42402-RA"/>
    </source>
</evidence>
<proteinExistence type="predicted"/>
<name>A0A915KY40_ROMCU</name>
<keyword evidence="1" id="KW-1185">Reference proteome</keyword>